<dbReference type="STRING" id="36166.T1H507"/>
<evidence type="ECO:0000313" key="1">
    <source>
        <dbReference type="EnsemblMetazoa" id="MESCA011380-PA"/>
    </source>
</evidence>
<dbReference type="EMBL" id="CAQQ02142812">
    <property type="status" value="NOT_ANNOTATED_CDS"/>
    <property type="molecule type" value="Genomic_DNA"/>
</dbReference>
<dbReference type="EMBL" id="CAQQ02142811">
    <property type="status" value="NOT_ANNOTATED_CDS"/>
    <property type="molecule type" value="Genomic_DNA"/>
</dbReference>
<keyword evidence="2" id="KW-1185">Reference proteome</keyword>
<sequence>MARTHSLIVQRKLFHVLEIFLNVRHGPLNATAMDIIKWTWDFHRYPLHPKRIGFSVPQSKDDMEHISQWFCRGIENHGTIIVDGLHFYIKCVVECPDKD</sequence>
<reference evidence="1" key="2">
    <citation type="submission" date="2015-06" db="UniProtKB">
        <authorList>
            <consortium name="EnsemblMetazoa"/>
        </authorList>
    </citation>
    <scope>IDENTIFICATION</scope>
</reference>
<reference evidence="2" key="1">
    <citation type="submission" date="2013-02" db="EMBL/GenBank/DDBJ databases">
        <authorList>
            <person name="Hughes D."/>
        </authorList>
    </citation>
    <scope>NUCLEOTIDE SEQUENCE</scope>
    <source>
        <strain>Durham</strain>
        <strain evidence="2">NC isolate 2 -- Noor lab</strain>
    </source>
</reference>
<dbReference type="EnsemblMetazoa" id="MESCA011380-RA">
    <property type="protein sequence ID" value="MESCA011380-PA"/>
    <property type="gene ID" value="MESCA011380"/>
</dbReference>
<organism evidence="1 2">
    <name type="scientific">Megaselia scalaris</name>
    <name type="common">Humpbacked fly</name>
    <name type="synonym">Phora scalaris</name>
    <dbReference type="NCBI Taxonomy" id="36166"/>
    <lineage>
        <taxon>Eukaryota</taxon>
        <taxon>Metazoa</taxon>
        <taxon>Ecdysozoa</taxon>
        <taxon>Arthropoda</taxon>
        <taxon>Hexapoda</taxon>
        <taxon>Insecta</taxon>
        <taxon>Pterygota</taxon>
        <taxon>Neoptera</taxon>
        <taxon>Endopterygota</taxon>
        <taxon>Diptera</taxon>
        <taxon>Brachycera</taxon>
        <taxon>Muscomorpha</taxon>
        <taxon>Platypezoidea</taxon>
        <taxon>Phoridae</taxon>
        <taxon>Megaseliini</taxon>
        <taxon>Megaselia</taxon>
    </lineage>
</organism>
<dbReference type="HOGENOM" id="CLU_2326668_0_0_1"/>
<name>T1H507_MEGSC</name>
<proteinExistence type="predicted"/>
<accession>T1H507</accession>
<protein>
    <submittedName>
        <fullName evidence="1">Uncharacterized protein</fullName>
    </submittedName>
</protein>
<dbReference type="Proteomes" id="UP000015102">
    <property type="component" value="Unassembled WGS sequence"/>
</dbReference>
<evidence type="ECO:0000313" key="2">
    <source>
        <dbReference type="Proteomes" id="UP000015102"/>
    </source>
</evidence>
<dbReference type="AlphaFoldDB" id="T1H507"/>